<evidence type="ECO:0000313" key="1">
    <source>
        <dbReference type="EMBL" id="AXQ79439.1"/>
    </source>
</evidence>
<evidence type="ECO:0000313" key="2">
    <source>
        <dbReference type="EMBL" id="RFU51103.1"/>
    </source>
</evidence>
<dbReference type="InterPro" id="IPR036390">
    <property type="entry name" value="WH_DNA-bd_sf"/>
</dbReference>
<dbReference type="KEGG" id="schj:DDV21_010305"/>
<dbReference type="RefSeq" id="WP_116878151.1">
    <property type="nucleotide sequence ID" value="NZ_CP031733.1"/>
</dbReference>
<reference evidence="1" key="4">
    <citation type="journal article" date="2019" name="Int. J. Syst. Evol. Microbiol.">
        <title>Streptococcus chenjunshii sp. nov. isolated from feces of Tibetan antelopes.</title>
        <authorList>
            <person name="Tian Z."/>
            <person name="Lu S."/>
            <person name="Jin D."/>
            <person name="Yang J."/>
            <person name="Pu J."/>
            <person name="Lai X.H."/>
            <person name="Bai X.N."/>
            <person name="Wu X.M."/>
            <person name="Li J."/>
            <person name="Wang S."/>
            <person name="Xu J."/>
        </authorList>
    </citation>
    <scope>NUCLEOTIDE SEQUENCE</scope>
    <source>
        <strain evidence="1">Z15</strain>
    </source>
</reference>
<dbReference type="Gene3D" id="1.10.10.60">
    <property type="entry name" value="Homeodomain-like"/>
    <property type="match status" value="1"/>
</dbReference>
<dbReference type="Proteomes" id="UP000264056">
    <property type="component" value="Unassembled WGS sequence"/>
</dbReference>
<dbReference type="Proteomes" id="UP000262901">
    <property type="component" value="Unassembled WGS sequence"/>
</dbReference>
<evidence type="ECO:0000313" key="3">
    <source>
        <dbReference type="EMBL" id="RFU53201.1"/>
    </source>
</evidence>
<accession>A0A346NEJ4</accession>
<dbReference type="EMBL" id="QVQZ01000010">
    <property type="protein sequence ID" value="RFU53201.1"/>
    <property type="molecule type" value="Genomic_DNA"/>
</dbReference>
<name>A0A372KLP1_9STRE</name>
<evidence type="ECO:0000313" key="4">
    <source>
        <dbReference type="Proteomes" id="UP000246115"/>
    </source>
</evidence>
<dbReference type="EMBL" id="CP031733">
    <property type="protein sequence ID" value="AXQ79439.1"/>
    <property type="molecule type" value="Genomic_DNA"/>
</dbReference>
<proteinExistence type="predicted"/>
<reference evidence="4" key="3">
    <citation type="submission" date="2018-08" db="EMBL/GenBank/DDBJ databases">
        <title>Streptococcus chenjunshii sp. nov., isolated from stools sample of the Tibetan antelope in the Qinghai-Tibet plateau, China.</title>
        <authorList>
            <person name="Tian Z."/>
        </authorList>
    </citation>
    <scope>NUCLEOTIDE SEQUENCE [LARGE SCALE GENOMIC DNA]</scope>
    <source>
        <strain evidence="4">Z15</strain>
    </source>
</reference>
<dbReference type="AlphaFoldDB" id="A0A372KLP1"/>
<evidence type="ECO:0000313" key="5">
    <source>
        <dbReference type="Proteomes" id="UP000262901"/>
    </source>
</evidence>
<dbReference type="Proteomes" id="UP000246115">
    <property type="component" value="Chromosome"/>
</dbReference>
<gene>
    <name evidence="1" type="ORF">DDV21_010305</name>
    <name evidence="2" type="ORF">DDV22_05195</name>
    <name evidence="3" type="ORF">DDV23_05705</name>
</gene>
<organism evidence="3 5">
    <name type="scientific">Streptococcus chenjunshii</name>
    <dbReference type="NCBI Taxonomy" id="2173853"/>
    <lineage>
        <taxon>Bacteria</taxon>
        <taxon>Bacillati</taxon>
        <taxon>Bacillota</taxon>
        <taxon>Bacilli</taxon>
        <taxon>Lactobacillales</taxon>
        <taxon>Streptococcaceae</taxon>
        <taxon>Streptococcus</taxon>
    </lineage>
</organism>
<reference evidence="3 5" key="2">
    <citation type="submission" date="2018-08" db="EMBL/GenBank/DDBJ databases">
        <title>Draft genome of Streptococcus sp. nov. Z1.</title>
        <authorList>
            <person name="Tian Z."/>
        </authorList>
    </citation>
    <scope>NUCLEOTIDE SEQUENCE [LARGE SCALE GENOMIC DNA]</scope>
    <source>
        <strain evidence="3">Z1</strain>
        <strain evidence="5">Z1(2018)</strain>
    </source>
</reference>
<protein>
    <submittedName>
        <fullName evidence="3">Uncharacterized protein</fullName>
    </submittedName>
</protein>
<dbReference type="SUPFAM" id="SSF46785">
    <property type="entry name" value="Winged helix' DNA-binding domain"/>
    <property type="match status" value="1"/>
</dbReference>
<dbReference type="EMBL" id="QVQY01000010">
    <property type="protein sequence ID" value="RFU51103.1"/>
    <property type="molecule type" value="Genomic_DNA"/>
</dbReference>
<sequence length="216" mass="24482">MIKTGDIVTIKVRVMTDELDGNFLGQVQSGEYFNVNTAEVVDKRVKWSQDDIDYLILAYQDGESTLDKIADFLGRTRSAVTQKAYQLRRSGLIDTARLNGWTKRELQELINYHGKLTNKEIAQQLGKSLQAIEHKITTLGIAKWVPTDIEKVKKLAAQGLTREQIANKLDVDIETVKRIVRKHDIKVQPAENYFQSGHRDFVHQSIVSIGSSISSR</sequence>
<keyword evidence="6" id="KW-1185">Reference proteome</keyword>
<evidence type="ECO:0000313" key="6">
    <source>
        <dbReference type="Proteomes" id="UP000264056"/>
    </source>
</evidence>
<accession>A0A372KLP1</accession>
<reference evidence="2 6" key="1">
    <citation type="submission" date="2018-08" db="EMBL/GenBank/DDBJ databases">
        <title>Draft genome of Streptococcus sp .nov. Z2.</title>
        <authorList>
            <person name="Tian Z."/>
        </authorList>
    </citation>
    <scope>NUCLEOTIDE SEQUENCE [LARGE SCALE GENOMIC DNA]</scope>
    <source>
        <strain evidence="2 6">Z2</strain>
    </source>
</reference>